<sequence>MADSPSIHSLSIERLSISNGVANATKAPRGKEEKPSKEPKPPAKTSKPPGAVGSTATASKPDGEPLRRQVDATTLENKQPESRRSTEETAQSTSERSARRGEASSSTRVSRSEVRWAPPSLNSPASPPYSSQGNDYEWYLDGEMDEYFIPQGPYPWTAPFMLPYGGAMPPPYAGSALLPQLGAPSLANPYAAFTPYQLGQGSYWSPQIPFQSVPYPAPYAPVTPVPYYGYTGTFAPGYSDFFSVYPGYASYEPLHRASAAVEEREEPAQDGAATRTAPPDSKATGRSKASGRSEAGKSARPKGKADGAKDSVGDDKRGPKQSEGSAPGRF</sequence>
<organism evidence="2 3">
    <name type="scientific">Amblyomma americanum</name>
    <name type="common">Lone star tick</name>
    <dbReference type="NCBI Taxonomy" id="6943"/>
    <lineage>
        <taxon>Eukaryota</taxon>
        <taxon>Metazoa</taxon>
        <taxon>Ecdysozoa</taxon>
        <taxon>Arthropoda</taxon>
        <taxon>Chelicerata</taxon>
        <taxon>Arachnida</taxon>
        <taxon>Acari</taxon>
        <taxon>Parasitiformes</taxon>
        <taxon>Ixodida</taxon>
        <taxon>Ixodoidea</taxon>
        <taxon>Ixodidae</taxon>
        <taxon>Amblyomminae</taxon>
        <taxon>Amblyomma</taxon>
    </lineage>
</organism>
<feature type="compositionally biased region" description="Basic and acidic residues" evidence="1">
    <location>
        <begin position="29"/>
        <end position="41"/>
    </location>
</feature>
<proteinExistence type="predicted"/>
<feature type="region of interest" description="Disordered" evidence="1">
    <location>
        <begin position="1"/>
        <end position="131"/>
    </location>
</feature>
<keyword evidence="3" id="KW-1185">Reference proteome</keyword>
<feature type="region of interest" description="Disordered" evidence="1">
    <location>
        <begin position="259"/>
        <end position="330"/>
    </location>
</feature>
<reference evidence="2 3" key="1">
    <citation type="journal article" date="2023" name="Arcadia Sci">
        <title>De novo assembly of a long-read Amblyomma americanum tick genome.</title>
        <authorList>
            <person name="Chou S."/>
            <person name="Poskanzer K.E."/>
            <person name="Rollins M."/>
            <person name="Thuy-Boun P.S."/>
        </authorList>
    </citation>
    <scope>NUCLEOTIDE SEQUENCE [LARGE SCALE GENOMIC DNA]</scope>
    <source>
        <strain evidence="2">F_SG_1</strain>
        <tissue evidence="2">Salivary glands</tissue>
    </source>
</reference>
<feature type="compositionally biased region" description="Basic and acidic residues" evidence="1">
    <location>
        <begin position="78"/>
        <end position="87"/>
    </location>
</feature>
<gene>
    <name evidence="2" type="ORF">V5799_028635</name>
</gene>
<dbReference type="AlphaFoldDB" id="A0AAQ4DCB0"/>
<feature type="compositionally biased region" description="Basic and acidic residues" evidence="1">
    <location>
        <begin position="303"/>
        <end position="320"/>
    </location>
</feature>
<evidence type="ECO:0000313" key="2">
    <source>
        <dbReference type="EMBL" id="KAK8760100.1"/>
    </source>
</evidence>
<evidence type="ECO:0000256" key="1">
    <source>
        <dbReference type="SAM" id="MobiDB-lite"/>
    </source>
</evidence>
<feature type="compositionally biased region" description="Low complexity" evidence="1">
    <location>
        <begin position="118"/>
        <end position="131"/>
    </location>
</feature>
<dbReference type="Proteomes" id="UP001321473">
    <property type="component" value="Unassembled WGS sequence"/>
</dbReference>
<protein>
    <submittedName>
        <fullName evidence="2">Uncharacterized protein</fullName>
    </submittedName>
</protein>
<accession>A0AAQ4DCB0</accession>
<dbReference type="EMBL" id="JARKHS020032369">
    <property type="protein sequence ID" value="KAK8760100.1"/>
    <property type="molecule type" value="Genomic_DNA"/>
</dbReference>
<feature type="compositionally biased region" description="Basic and acidic residues" evidence="1">
    <location>
        <begin position="61"/>
        <end position="70"/>
    </location>
</feature>
<evidence type="ECO:0000313" key="3">
    <source>
        <dbReference type="Proteomes" id="UP001321473"/>
    </source>
</evidence>
<comment type="caution">
    <text evidence="2">The sequence shown here is derived from an EMBL/GenBank/DDBJ whole genome shotgun (WGS) entry which is preliminary data.</text>
</comment>
<name>A0AAQ4DCB0_AMBAM</name>